<dbReference type="InterPro" id="IPR025665">
    <property type="entry name" value="Beta-barrel_OMP_2"/>
</dbReference>
<proteinExistence type="predicted"/>
<sequence>MQPAVIYNSIAGKTTDEIIVGDIVYDKYGTWRLNYIQVPVNFIYHFKVQGGKLFIGAGPYISKPLSGRFTTPPDHPSPASSQFSATDPDIDAKFGSEPGKNFKAFDSGINALAGFEFSNGIIINAVYNAGLSNIQTDKYLYDSTKTRSLGISLGYKF</sequence>
<dbReference type="KEGG" id="muh:HYN43_021695"/>
<reference evidence="3 4" key="1">
    <citation type="submission" date="2018-10" db="EMBL/GenBank/DDBJ databases">
        <title>Genome sequencing of Mucilaginibacter sp. HYN0043.</title>
        <authorList>
            <person name="Kim M."/>
            <person name="Yi H."/>
        </authorList>
    </citation>
    <scope>NUCLEOTIDE SEQUENCE [LARGE SCALE GENOMIC DNA]</scope>
    <source>
        <strain evidence="3 4">HYN0043</strain>
    </source>
</reference>
<feature type="domain" description="Outer membrane protein beta-barrel" evidence="2">
    <location>
        <begin position="2"/>
        <end position="134"/>
    </location>
</feature>
<organism evidence="3 4">
    <name type="scientific">Mucilaginibacter celer</name>
    <dbReference type="NCBI Taxonomy" id="2305508"/>
    <lineage>
        <taxon>Bacteria</taxon>
        <taxon>Pseudomonadati</taxon>
        <taxon>Bacteroidota</taxon>
        <taxon>Sphingobacteriia</taxon>
        <taxon>Sphingobacteriales</taxon>
        <taxon>Sphingobacteriaceae</taxon>
        <taxon>Mucilaginibacter</taxon>
    </lineage>
</organism>
<evidence type="ECO:0000259" key="2">
    <source>
        <dbReference type="Pfam" id="PF13568"/>
    </source>
</evidence>
<keyword evidence="4" id="KW-1185">Reference proteome</keyword>
<dbReference type="AlphaFoldDB" id="A0A494VX29"/>
<dbReference type="Pfam" id="PF13568">
    <property type="entry name" value="OMP_b-brl_2"/>
    <property type="match status" value="1"/>
</dbReference>
<name>A0A494VX29_9SPHI</name>
<dbReference type="OrthoDB" id="1150878at2"/>
<dbReference type="EMBL" id="CP032869">
    <property type="protein sequence ID" value="AYL99534.1"/>
    <property type="molecule type" value="Genomic_DNA"/>
</dbReference>
<feature type="region of interest" description="Disordered" evidence="1">
    <location>
        <begin position="67"/>
        <end position="87"/>
    </location>
</feature>
<dbReference type="Proteomes" id="UP000270046">
    <property type="component" value="Chromosome"/>
</dbReference>
<evidence type="ECO:0000313" key="3">
    <source>
        <dbReference type="EMBL" id="AYL99534.1"/>
    </source>
</evidence>
<accession>A0A494VX29</accession>
<evidence type="ECO:0000256" key="1">
    <source>
        <dbReference type="SAM" id="MobiDB-lite"/>
    </source>
</evidence>
<protein>
    <submittedName>
        <fullName evidence="3">PorT family protein</fullName>
    </submittedName>
</protein>
<evidence type="ECO:0000313" key="4">
    <source>
        <dbReference type="Proteomes" id="UP000270046"/>
    </source>
</evidence>
<gene>
    <name evidence="3" type="ORF">HYN43_021695</name>
</gene>